<dbReference type="KEGG" id="amob:HG15A2_27380"/>
<name>A0A517MX01_9BACT</name>
<reference evidence="2 3" key="1">
    <citation type="submission" date="2019-02" db="EMBL/GenBank/DDBJ databases">
        <title>Deep-cultivation of Planctomycetes and their phenomic and genomic characterization uncovers novel biology.</title>
        <authorList>
            <person name="Wiegand S."/>
            <person name="Jogler M."/>
            <person name="Boedeker C."/>
            <person name="Pinto D."/>
            <person name="Vollmers J."/>
            <person name="Rivas-Marin E."/>
            <person name="Kohn T."/>
            <person name="Peeters S.H."/>
            <person name="Heuer A."/>
            <person name="Rast P."/>
            <person name="Oberbeckmann S."/>
            <person name="Bunk B."/>
            <person name="Jeske O."/>
            <person name="Meyerdierks A."/>
            <person name="Storesund J.E."/>
            <person name="Kallscheuer N."/>
            <person name="Luecker S."/>
            <person name="Lage O.M."/>
            <person name="Pohl T."/>
            <person name="Merkel B.J."/>
            <person name="Hornburger P."/>
            <person name="Mueller R.-W."/>
            <person name="Bruemmer F."/>
            <person name="Labrenz M."/>
            <person name="Spormann A.M."/>
            <person name="Op den Camp H."/>
            <person name="Overmann J."/>
            <person name="Amann R."/>
            <person name="Jetten M.S.M."/>
            <person name="Mascher T."/>
            <person name="Medema M.H."/>
            <person name="Devos D.P."/>
            <person name="Kaster A.-K."/>
            <person name="Ovreas L."/>
            <person name="Rohde M."/>
            <person name="Galperin M.Y."/>
            <person name="Jogler C."/>
        </authorList>
    </citation>
    <scope>NUCLEOTIDE SEQUENCE [LARGE SCALE GENOMIC DNA]</scope>
    <source>
        <strain evidence="2 3">HG15A2</strain>
    </source>
</reference>
<protein>
    <submittedName>
        <fullName evidence="2">Uncharacterized protein</fullName>
    </submittedName>
</protein>
<sequence length="216" mass="24806">MIHTETVIAAVFVFGFLLFMWLLETRGAKKGHIEVEGYLKDTLCSSGWELIPEGINLSQIEFYPELLSGLIGGTQLLPIVTRKSEEWLFVCNGRSRPDNRTEFAACYVGRNTAELIDAFRYRRSLGRLDKHTWAEDSKSLVDIDGHRISNWFVVDAIEGRQEVRSNEFLEKLSSSKEISEVQQTERYFICIGFPHRSSPQDMELLLEEALMLRKAI</sequence>
<feature type="transmembrane region" description="Helical" evidence="1">
    <location>
        <begin position="6"/>
        <end position="23"/>
    </location>
</feature>
<proteinExistence type="predicted"/>
<evidence type="ECO:0000256" key="1">
    <source>
        <dbReference type="SAM" id="Phobius"/>
    </source>
</evidence>
<keyword evidence="1" id="KW-0812">Transmembrane</keyword>
<evidence type="ECO:0000313" key="2">
    <source>
        <dbReference type="EMBL" id="QDS99415.1"/>
    </source>
</evidence>
<dbReference type="AlphaFoldDB" id="A0A517MX01"/>
<evidence type="ECO:0000313" key="3">
    <source>
        <dbReference type="Proteomes" id="UP000319852"/>
    </source>
</evidence>
<keyword evidence="1" id="KW-0472">Membrane</keyword>
<dbReference type="EMBL" id="CP036263">
    <property type="protein sequence ID" value="QDS99415.1"/>
    <property type="molecule type" value="Genomic_DNA"/>
</dbReference>
<organism evidence="2 3">
    <name type="scientific">Adhaeretor mobilis</name>
    <dbReference type="NCBI Taxonomy" id="1930276"/>
    <lineage>
        <taxon>Bacteria</taxon>
        <taxon>Pseudomonadati</taxon>
        <taxon>Planctomycetota</taxon>
        <taxon>Planctomycetia</taxon>
        <taxon>Pirellulales</taxon>
        <taxon>Lacipirellulaceae</taxon>
        <taxon>Adhaeretor</taxon>
    </lineage>
</organism>
<dbReference type="RefSeq" id="WP_145060641.1">
    <property type="nucleotide sequence ID" value="NZ_CP036263.1"/>
</dbReference>
<accession>A0A517MX01</accession>
<gene>
    <name evidence="2" type="ORF">HG15A2_27380</name>
</gene>
<keyword evidence="3" id="KW-1185">Reference proteome</keyword>
<keyword evidence="1" id="KW-1133">Transmembrane helix</keyword>
<dbReference type="Proteomes" id="UP000319852">
    <property type="component" value="Chromosome"/>
</dbReference>